<keyword evidence="5" id="KW-0540">Nuclease</keyword>
<evidence type="ECO:0000256" key="13">
    <source>
        <dbReference type="PIRSR" id="PIRSR037125-1"/>
    </source>
</evidence>
<dbReference type="Pfam" id="PF15017">
    <property type="entry name" value="WRNPLPNID"/>
    <property type="match status" value="1"/>
</dbReference>
<protein>
    <recommendedName>
        <fullName evidence="3 12">RNA-binding protein NOB1</fullName>
    </recommendedName>
</protein>
<keyword evidence="7" id="KW-0863">Zinc-finger</keyword>
<dbReference type="GO" id="GO:0016787">
    <property type="term" value="F:hydrolase activity"/>
    <property type="evidence" value="ECO:0007669"/>
    <property type="project" value="UniProtKB-KW"/>
</dbReference>
<evidence type="ECO:0000256" key="6">
    <source>
        <dbReference type="ARBA" id="ARBA00022723"/>
    </source>
</evidence>
<evidence type="ECO:0000313" key="18">
    <source>
        <dbReference type="Ensembl" id="ENSGACP00000023201.1"/>
    </source>
</evidence>
<evidence type="ECO:0000256" key="7">
    <source>
        <dbReference type="ARBA" id="ARBA00022771"/>
    </source>
</evidence>
<dbReference type="SUPFAM" id="SSF144206">
    <property type="entry name" value="NOB1 zinc finger-like"/>
    <property type="match status" value="1"/>
</dbReference>
<evidence type="ECO:0000256" key="8">
    <source>
        <dbReference type="ARBA" id="ARBA00022801"/>
    </source>
</evidence>
<dbReference type="InterPro" id="IPR036283">
    <property type="entry name" value="NOB1_Zf-like_sf"/>
</dbReference>
<dbReference type="Bgee" id="ENSGACG00000017552">
    <property type="expression patterns" value="Expressed in embryo and 13 other cell types or tissues"/>
</dbReference>
<reference evidence="18" key="2">
    <citation type="submission" date="2024-04" db="UniProtKB">
        <authorList>
            <consortium name="Ensembl"/>
        </authorList>
    </citation>
    <scope>IDENTIFICATION</scope>
</reference>
<dbReference type="Ensembl" id="ENSGACT00000023246.1">
    <property type="protein sequence ID" value="ENSGACP00000023201.1"/>
    <property type="gene ID" value="ENSGACG00000017552.1"/>
</dbReference>
<evidence type="ECO:0000256" key="11">
    <source>
        <dbReference type="ARBA" id="ARBA00045628"/>
    </source>
</evidence>
<dbReference type="GO" id="GO:0005634">
    <property type="term" value="C:nucleus"/>
    <property type="evidence" value="ECO:0007669"/>
    <property type="project" value="UniProtKB-SubCell"/>
</dbReference>
<evidence type="ECO:0000259" key="17">
    <source>
        <dbReference type="Pfam" id="PF17146"/>
    </source>
</evidence>
<dbReference type="CDD" id="cd09876">
    <property type="entry name" value="PIN_Nob1-like"/>
    <property type="match status" value="1"/>
</dbReference>
<dbReference type="InterPro" id="IPR017117">
    <property type="entry name" value="Nob1_euk"/>
</dbReference>
<proteinExistence type="inferred from homology"/>
<feature type="binding site" evidence="13">
    <location>
        <position position="283"/>
    </location>
    <ligand>
        <name>Zn(2+)</name>
        <dbReference type="ChEBI" id="CHEBI:29105"/>
    </ligand>
</feature>
<feature type="binding site" evidence="13">
    <location>
        <position position="268"/>
    </location>
    <ligand>
        <name>Zn(2+)</name>
        <dbReference type="ChEBI" id="CHEBI:29105"/>
    </ligand>
</feature>
<name>G3Q011_GASAC</name>
<dbReference type="GO" id="GO:0004521">
    <property type="term" value="F:RNA endonuclease activity"/>
    <property type="evidence" value="ECO:0007669"/>
    <property type="project" value="UniProtKB-UniRule"/>
</dbReference>
<dbReference type="AlphaFoldDB" id="G3Q011"/>
<dbReference type="InterPro" id="IPR039907">
    <property type="entry name" value="NOB1"/>
</dbReference>
<feature type="region of interest" description="Disordered" evidence="14">
    <location>
        <begin position="180"/>
        <end position="207"/>
    </location>
</feature>
<evidence type="ECO:0000259" key="15">
    <source>
        <dbReference type="Pfam" id="PF08772"/>
    </source>
</evidence>
<feature type="domain" description="Nin one binding (NOB1) Zn-ribbon-like" evidence="15">
    <location>
        <begin position="255"/>
        <end position="327"/>
    </location>
</feature>
<dbReference type="Gene3D" id="6.20.210.10">
    <property type="entry name" value="Nin one binding (NOB1), Zn-ribbon-like"/>
    <property type="match status" value="1"/>
</dbReference>
<evidence type="ECO:0000256" key="14">
    <source>
        <dbReference type="SAM" id="MobiDB-lite"/>
    </source>
</evidence>
<dbReference type="InterPro" id="IPR033461">
    <property type="entry name" value="WRNPLPNID"/>
</dbReference>
<feature type="binding site" evidence="13">
    <location>
        <position position="265"/>
    </location>
    <ligand>
        <name>Zn(2+)</name>
        <dbReference type="ChEBI" id="CHEBI:29105"/>
    </ligand>
</feature>
<feature type="compositionally biased region" description="Basic residues" evidence="14">
    <location>
        <begin position="390"/>
        <end position="407"/>
    </location>
</feature>
<dbReference type="Gene3D" id="3.40.50.1010">
    <property type="entry name" value="5'-nuclease"/>
    <property type="match status" value="1"/>
</dbReference>
<keyword evidence="4" id="KW-0597">Phosphoprotein</keyword>
<evidence type="ECO:0000256" key="2">
    <source>
        <dbReference type="ARBA" id="ARBA00005858"/>
    </source>
</evidence>
<evidence type="ECO:0000256" key="1">
    <source>
        <dbReference type="ARBA" id="ARBA00004123"/>
    </source>
</evidence>
<accession>G3Q011</accession>
<evidence type="ECO:0000256" key="3">
    <source>
        <dbReference type="ARBA" id="ARBA00018439"/>
    </source>
</evidence>
<evidence type="ECO:0000256" key="9">
    <source>
        <dbReference type="ARBA" id="ARBA00022833"/>
    </source>
</evidence>
<reference evidence="18" key="1">
    <citation type="submission" date="2006-01" db="EMBL/GenBank/DDBJ databases">
        <authorList>
            <person name="Lindblad-Toh K."/>
            <person name="Mauceli E."/>
            <person name="Grabherr M."/>
            <person name="Chang J.L."/>
            <person name="Lander E.S."/>
        </authorList>
    </citation>
    <scope>NUCLEOTIDE SEQUENCE [LARGE SCALE GENOMIC DNA]</scope>
</reference>
<dbReference type="InterPro" id="IPR014881">
    <property type="entry name" value="NOB1_Zn-bd"/>
</dbReference>
<feature type="domain" description="Putative WW-binding" evidence="16">
    <location>
        <begin position="154"/>
        <end position="206"/>
    </location>
</feature>
<dbReference type="Pfam" id="PF17146">
    <property type="entry name" value="PIN_6"/>
    <property type="match status" value="1"/>
</dbReference>
<feature type="compositionally biased region" description="Acidic residues" evidence="14">
    <location>
        <begin position="180"/>
        <end position="198"/>
    </location>
</feature>
<evidence type="ECO:0000256" key="4">
    <source>
        <dbReference type="ARBA" id="ARBA00022553"/>
    </source>
</evidence>
<dbReference type="GO" id="GO:0030490">
    <property type="term" value="P:maturation of SSU-rRNA"/>
    <property type="evidence" value="ECO:0007669"/>
    <property type="project" value="TreeGrafter"/>
</dbReference>
<dbReference type="GO" id="GO:0008270">
    <property type="term" value="F:zinc ion binding"/>
    <property type="evidence" value="ECO:0007669"/>
    <property type="project" value="UniProtKB-KW"/>
</dbReference>
<evidence type="ECO:0000256" key="10">
    <source>
        <dbReference type="ARBA" id="ARBA00023242"/>
    </source>
</evidence>
<dbReference type="PIRSF" id="PIRSF037125">
    <property type="entry name" value="D-site_20S_pre-rRNA_nuclease"/>
    <property type="match status" value="1"/>
</dbReference>
<dbReference type="GO" id="GO:0030688">
    <property type="term" value="C:preribosome, small subunit precursor"/>
    <property type="evidence" value="ECO:0007669"/>
    <property type="project" value="TreeGrafter"/>
</dbReference>
<feature type="region of interest" description="Disordered" evidence="14">
    <location>
        <begin position="300"/>
        <end position="407"/>
    </location>
</feature>
<sequence length="407" mass="45583">MAPALVSHVVADAGAFIKRAPLQEIGSIIYTLRDVVNEIRDKPTRKSLSFLPYQLTFKEPQPEHVRLVTEFSKKTGDYPSLSATDIKVLALTYQLELEHVGSQHLRKEPAVKVDVHNTLRHPETPVNVAGFHFPSKKHKDTLKVQETETSSREEEFNSFQFWREPLPSIDSQLLDLLSEDQSDEDKENEPEDDDEEDGGGGGWITPGNIKQVTMDSADWTAPADVIVGCLTTDFAMQNVLIQIGLHVLSVNGMLIKQARNYILRCHACFRSTSIMNKVFCPHCGNPTLKKLAVTVGEDGTTKMHFSKNPKVLNPRGLRHPLPRPQGGKHSNNPQLVEDQSFPQQRLSRKARQKTDVFDPDYAAGASPFSQNDIYSRAANLQIRDGQQGGGRRRRNPNAAHKKCVKKL</sequence>
<feature type="domain" description="Ribonuclease PIN" evidence="17">
    <location>
        <begin position="9"/>
        <end position="95"/>
    </location>
</feature>
<feature type="binding site" evidence="13">
    <location>
        <position position="280"/>
    </location>
    <ligand>
        <name>Zn(2+)</name>
        <dbReference type="ChEBI" id="CHEBI:29105"/>
    </ligand>
</feature>
<keyword evidence="8" id="KW-0378">Hydrolase</keyword>
<keyword evidence="10 12" id="KW-0539">Nucleus</keyword>
<evidence type="ECO:0000256" key="12">
    <source>
        <dbReference type="PIRNR" id="PIRNR037125"/>
    </source>
</evidence>
<dbReference type="PANTHER" id="PTHR12814">
    <property type="entry name" value="RNA-BINDING PROTEIN NOB1"/>
    <property type="match status" value="1"/>
</dbReference>
<dbReference type="Pfam" id="PF08772">
    <property type="entry name" value="Zn_ribbon_NOB1"/>
    <property type="match status" value="1"/>
</dbReference>
<dbReference type="PANTHER" id="PTHR12814:SF2">
    <property type="entry name" value="RNA-BINDING PROTEIN NOB1"/>
    <property type="match status" value="1"/>
</dbReference>
<keyword evidence="9 12" id="KW-0862">Zinc</keyword>
<organism evidence="18">
    <name type="scientific">Gasterosteus aculeatus</name>
    <name type="common">Three-spined stickleback</name>
    <dbReference type="NCBI Taxonomy" id="69293"/>
    <lineage>
        <taxon>Eukaryota</taxon>
        <taxon>Metazoa</taxon>
        <taxon>Chordata</taxon>
        <taxon>Craniata</taxon>
        <taxon>Vertebrata</taxon>
        <taxon>Euteleostomi</taxon>
        <taxon>Actinopterygii</taxon>
        <taxon>Neopterygii</taxon>
        <taxon>Teleostei</taxon>
        <taxon>Neoteleostei</taxon>
        <taxon>Acanthomorphata</taxon>
        <taxon>Eupercaria</taxon>
        <taxon>Perciformes</taxon>
        <taxon>Cottioidei</taxon>
        <taxon>Gasterosteales</taxon>
        <taxon>Gasterosteidae</taxon>
        <taxon>Gasterosteus</taxon>
    </lineage>
</organism>
<comment type="subcellular location">
    <subcellularLocation>
        <location evidence="1 12">Nucleus</location>
    </subcellularLocation>
</comment>
<comment type="function">
    <text evidence="11">May play a role in mRNA degradation. Endonuclease required for processing of 20S pre-rRNA precursor and biogenesis of 40S ribosomal subunits.</text>
</comment>
<evidence type="ECO:0000256" key="5">
    <source>
        <dbReference type="ARBA" id="ARBA00022722"/>
    </source>
</evidence>
<dbReference type="InterPro" id="IPR033411">
    <property type="entry name" value="Ribonuclease_PIN"/>
</dbReference>
<dbReference type="FunFam" id="3.40.50.1010:FF:000018">
    <property type="entry name" value="RNA-binding protein NOB1"/>
    <property type="match status" value="1"/>
</dbReference>
<evidence type="ECO:0000259" key="16">
    <source>
        <dbReference type="Pfam" id="PF15017"/>
    </source>
</evidence>
<comment type="similarity">
    <text evidence="2 12">Belongs to the NOB1 family.</text>
</comment>
<keyword evidence="6 12" id="KW-0479">Metal-binding</keyword>